<sequence>MFANELRTLDDLNESGFSTNDSVSSEGEGSAGDAKQVALGQAHRLHVVVTKRLERQKGRKPGPVPYTTGLQRRKRSELMYLRQKGEELNSRLVQLQQLRHDRLALANVGGGSAWQSLAAIECEERKRSERTNRELKAILDKQQETAAAIQSARKARGLRERGLDSLRLATWTIFSTQEKESYAIACRSQDTRHQGDGHRVAETITATPLNCSMQDAADILWQFVSSDVDKSFNSIRKSNPHPFEMNCVANSREAPQNIDGVVIYRRYDEGDRIFEDKVWTVISPSPSDPLRSSVVRARYQLQAKPVDAGSVSPADFAQAEDVVMSSIGKKPRNAMQTLQNALLHEVDLGSSFLLYN</sequence>
<organism evidence="3 4">
    <name type="scientific">Phytophthora sojae (strain P6497)</name>
    <name type="common">Soybean stem and root rot agent</name>
    <name type="synonym">Phytophthora megasperma f. sp. glycines</name>
    <dbReference type="NCBI Taxonomy" id="1094619"/>
    <lineage>
        <taxon>Eukaryota</taxon>
        <taxon>Sar</taxon>
        <taxon>Stramenopiles</taxon>
        <taxon>Oomycota</taxon>
        <taxon>Peronosporomycetes</taxon>
        <taxon>Peronosporales</taxon>
        <taxon>Peronosporaceae</taxon>
        <taxon>Phytophthora</taxon>
    </lineage>
</organism>
<reference evidence="3 4" key="1">
    <citation type="journal article" date="2006" name="Science">
        <title>Phytophthora genome sequences uncover evolutionary origins and mechanisms of pathogenesis.</title>
        <authorList>
            <person name="Tyler B.M."/>
            <person name="Tripathy S."/>
            <person name="Zhang X."/>
            <person name="Dehal P."/>
            <person name="Jiang R.H."/>
            <person name="Aerts A."/>
            <person name="Arredondo F.D."/>
            <person name="Baxter L."/>
            <person name="Bensasson D."/>
            <person name="Beynon J.L."/>
            <person name="Chapman J."/>
            <person name="Damasceno C.M."/>
            <person name="Dorrance A.E."/>
            <person name="Dou D."/>
            <person name="Dickerman A.W."/>
            <person name="Dubchak I.L."/>
            <person name="Garbelotto M."/>
            <person name="Gijzen M."/>
            <person name="Gordon S.G."/>
            <person name="Govers F."/>
            <person name="Grunwald N.J."/>
            <person name="Huang W."/>
            <person name="Ivors K.L."/>
            <person name="Jones R.W."/>
            <person name="Kamoun S."/>
            <person name="Krampis K."/>
            <person name="Lamour K.H."/>
            <person name="Lee M.K."/>
            <person name="McDonald W.H."/>
            <person name="Medina M."/>
            <person name="Meijer H.J."/>
            <person name="Nordberg E.K."/>
            <person name="Maclean D.J."/>
            <person name="Ospina-Giraldo M.D."/>
            <person name="Morris P.F."/>
            <person name="Phuntumart V."/>
            <person name="Putnam N.H."/>
            <person name="Rash S."/>
            <person name="Rose J.K."/>
            <person name="Sakihama Y."/>
            <person name="Salamov A.A."/>
            <person name="Savidor A."/>
            <person name="Scheuring C.F."/>
            <person name="Smith B.M."/>
            <person name="Sobral B.W."/>
            <person name="Terry A."/>
            <person name="Torto-Alalibo T.A."/>
            <person name="Win J."/>
            <person name="Xu Z."/>
            <person name="Zhang H."/>
            <person name="Grigoriev I.V."/>
            <person name="Rokhsar D.S."/>
            <person name="Boore J.L."/>
        </authorList>
    </citation>
    <scope>NUCLEOTIDE SEQUENCE [LARGE SCALE GENOMIC DNA]</scope>
    <source>
        <strain evidence="3 4">P6497</strain>
    </source>
</reference>
<evidence type="ECO:0000313" key="3">
    <source>
        <dbReference type="EMBL" id="EGZ28083.1"/>
    </source>
</evidence>
<dbReference type="EMBL" id="JH159151">
    <property type="protein sequence ID" value="EGZ28083.1"/>
    <property type="molecule type" value="Genomic_DNA"/>
</dbReference>
<dbReference type="InParanoid" id="G4YH60"/>
<evidence type="ECO:0000256" key="1">
    <source>
        <dbReference type="SAM" id="Coils"/>
    </source>
</evidence>
<keyword evidence="4" id="KW-1185">Reference proteome</keyword>
<evidence type="ECO:0000313" key="4">
    <source>
        <dbReference type="Proteomes" id="UP000002640"/>
    </source>
</evidence>
<dbReference type="OMA" id="SELMYLR"/>
<dbReference type="Proteomes" id="UP000002640">
    <property type="component" value="Unassembled WGS sequence"/>
</dbReference>
<protein>
    <recommendedName>
        <fullName evidence="5">M96 mating-specific protein family</fullName>
    </recommendedName>
</protein>
<feature type="region of interest" description="Disordered" evidence="2">
    <location>
        <begin position="1"/>
        <end position="36"/>
    </location>
</feature>
<dbReference type="RefSeq" id="XP_009515358.1">
    <property type="nucleotide sequence ID" value="XM_009517063.1"/>
</dbReference>
<dbReference type="KEGG" id="psoj:PHYSODRAFT_293711"/>
<accession>G4YH60</accession>
<evidence type="ECO:0008006" key="5">
    <source>
        <dbReference type="Google" id="ProtNLM"/>
    </source>
</evidence>
<feature type="coiled-coil region" evidence="1">
    <location>
        <begin position="125"/>
        <end position="152"/>
    </location>
</feature>
<proteinExistence type="predicted"/>
<evidence type="ECO:0000256" key="2">
    <source>
        <dbReference type="SAM" id="MobiDB-lite"/>
    </source>
</evidence>
<gene>
    <name evidence="3" type="ORF">PHYSODRAFT_293711</name>
</gene>
<keyword evidence="1" id="KW-0175">Coiled coil</keyword>
<dbReference type="SMR" id="G4YH60"/>
<dbReference type="AlphaFoldDB" id="G4YH60"/>
<feature type="compositionally biased region" description="Polar residues" evidence="2">
    <location>
        <begin position="15"/>
        <end position="27"/>
    </location>
</feature>
<dbReference type="GeneID" id="20641020"/>
<name>G4YH60_PHYSP</name>